<name>A0AAP0PK46_9MAGN</name>
<comment type="caution">
    <text evidence="2">The sequence shown here is derived from an EMBL/GenBank/DDBJ whole genome shotgun (WGS) entry which is preliminary data.</text>
</comment>
<feature type="region of interest" description="Disordered" evidence="1">
    <location>
        <begin position="43"/>
        <end position="68"/>
    </location>
</feature>
<evidence type="ECO:0000256" key="1">
    <source>
        <dbReference type="SAM" id="MobiDB-lite"/>
    </source>
</evidence>
<reference evidence="2 3" key="1">
    <citation type="submission" date="2024-01" db="EMBL/GenBank/DDBJ databases">
        <title>Genome assemblies of Stephania.</title>
        <authorList>
            <person name="Yang L."/>
        </authorList>
    </citation>
    <scope>NUCLEOTIDE SEQUENCE [LARGE SCALE GENOMIC DNA]</scope>
    <source>
        <strain evidence="2">QJT</strain>
        <tissue evidence="2">Leaf</tissue>
    </source>
</reference>
<dbReference type="PANTHER" id="PTHR37179:SF1">
    <property type="entry name" value="TRANSGLYCOSYLASE"/>
    <property type="match status" value="1"/>
</dbReference>
<sequence>MTLFFWSKLQSDLIQMAVIFKYWDECLDPQDLEALWGNPEVSKQRIDEGGDRGQKVLLSRDPDGQPYLTQTEMTSVEQLSEQSRQNDYQSIVGETTIGEESTERISEWGRWVLQTTASIISISMSQRRPVNATIVGGETLGVGTKVHLPRRLLHNGWLLNTFVHFALQKTLGGERERGGKVEMVLCCVRTSRSEEKAKGKCHKEREWEKAFSGTCLWKL</sequence>
<evidence type="ECO:0000313" key="2">
    <source>
        <dbReference type="EMBL" id="KAK9144340.1"/>
    </source>
</evidence>
<protein>
    <submittedName>
        <fullName evidence="2">Uncharacterized protein</fullName>
    </submittedName>
</protein>
<feature type="compositionally biased region" description="Basic and acidic residues" evidence="1">
    <location>
        <begin position="43"/>
        <end position="63"/>
    </location>
</feature>
<keyword evidence="3" id="KW-1185">Reference proteome</keyword>
<evidence type="ECO:0000313" key="3">
    <source>
        <dbReference type="Proteomes" id="UP001417504"/>
    </source>
</evidence>
<dbReference type="AlphaFoldDB" id="A0AAP0PK46"/>
<proteinExistence type="predicted"/>
<dbReference type="Proteomes" id="UP001417504">
    <property type="component" value="Unassembled WGS sequence"/>
</dbReference>
<dbReference type="PANTHER" id="PTHR37179">
    <property type="entry name" value="TRANSGLYCOSYLASE"/>
    <property type="match status" value="1"/>
</dbReference>
<accession>A0AAP0PK46</accession>
<dbReference type="EMBL" id="JBBNAE010000002">
    <property type="protein sequence ID" value="KAK9144340.1"/>
    <property type="molecule type" value="Genomic_DNA"/>
</dbReference>
<gene>
    <name evidence="2" type="ORF">Sjap_004243</name>
</gene>
<organism evidence="2 3">
    <name type="scientific">Stephania japonica</name>
    <dbReference type="NCBI Taxonomy" id="461633"/>
    <lineage>
        <taxon>Eukaryota</taxon>
        <taxon>Viridiplantae</taxon>
        <taxon>Streptophyta</taxon>
        <taxon>Embryophyta</taxon>
        <taxon>Tracheophyta</taxon>
        <taxon>Spermatophyta</taxon>
        <taxon>Magnoliopsida</taxon>
        <taxon>Ranunculales</taxon>
        <taxon>Menispermaceae</taxon>
        <taxon>Menispermoideae</taxon>
        <taxon>Cissampelideae</taxon>
        <taxon>Stephania</taxon>
    </lineage>
</organism>